<feature type="transmembrane region" description="Helical" evidence="5">
    <location>
        <begin position="598"/>
        <end position="615"/>
    </location>
</feature>
<feature type="transmembrane region" description="Helical" evidence="5">
    <location>
        <begin position="636"/>
        <end position="656"/>
    </location>
</feature>
<evidence type="ECO:0000256" key="4">
    <source>
        <dbReference type="ARBA" id="ARBA00023136"/>
    </source>
</evidence>
<dbReference type="InterPro" id="IPR010658">
    <property type="entry name" value="Nodulin-like"/>
</dbReference>
<keyword evidence="3 5" id="KW-1133">Transmembrane helix</keyword>
<evidence type="ECO:0000256" key="5">
    <source>
        <dbReference type="SAM" id="Phobius"/>
    </source>
</evidence>
<feature type="transmembrane region" description="Helical" evidence="5">
    <location>
        <begin position="226"/>
        <end position="247"/>
    </location>
</feature>
<feature type="transmembrane region" description="Helical" evidence="5">
    <location>
        <begin position="352"/>
        <end position="372"/>
    </location>
</feature>
<keyword evidence="9" id="KW-1185">Reference proteome</keyword>
<feature type="transmembrane region" description="Helical" evidence="5">
    <location>
        <begin position="95"/>
        <end position="115"/>
    </location>
</feature>
<dbReference type="OrthoDB" id="689381at2759"/>
<comment type="caution">
    <text evidence="8">The sequence shown here is derived from an EMBL/GenBank/DDBJ whole genome shotgun (WGS) entry which is preliminary data.</text>
</comment>
<comment type="subcellular location">
    <subcellularLocation>
        <location evidence="1">Membrane</location>
        <topology evidence="1">Multi-pass membrane protein</topology>
    </subcellularLocation>
</comment>
<sequence>MMGKKLVDMARAFSSNRWLVFVAAMWVQSMAGTTYMFGAISPVLKARLGYDQRQVAALGVAKNLGGCLGLVAGVLSSAQPPSVLLLAGAAQNLLGYGWLWLIAAAKAPALPLWMVRVSTYLRMRKLPSLFLKPNIQQSNPIQSNRSMGKLVATARAFARNRWLVFVAALWMQSMAGTTYMYGAISPVVKARLGYDQRQVAALGVAKNLGGCLGILAGALSATRPAWLLLLIGTAQNLLGYGWLWLVVSGHAPAPPLWLVRHMTGLFCPLSSLSTTRVLPPATYPVYRLPPPFSFKYQIVQTELREASKDERSTAPHMCLIIFVGTNSQTYFITGSLVTSIQNFPKSRGPTVGILKGFMGLTSAILTQVYTVMRTPDEATLILLIAVGPSLVAIGLMFVIRPVGGHKQVRPSDKNSFMFIYAVCLLLALYLVGAMLIQDFLEPSYDVVVFLTVILFVLLISPIAIPVILSLTPEKAEHTMEEALLPNQLTGEASTSQEKEDLPEVILSEVEEEKSKDTDSLPPSERRKRIAELQAQLVQAAARGGVRIKRRPHRGDNFTLMQAFVKADFWLIWLSLLLGSGSGLTVIDNLGQMSQASGFQNAHIFVSLMSIWNFLGRIGGGYFSEIIVREHTYPRHIALIFAQIVMAAGHFLFAMAWPGTMYIASLLVGLGYGAHWAIVPAAVSELFGIKHFGAMYNFLILANPTGSFIFSGLIVSNLYEYEAEKQAHQHQTSTLLSLRNMSLFADEPLKCEGSACFFVSSLILSVFCLIGAALSHLVVHRTKRVYARLYSSVRT</sequence>
<evidence type="ECO:0000313" key="9">
    <source>
        <dbReference type="Proteomes" id="UP000636709"/>
    </source>
</evidence>
<evidence type="ECO:0000256" key="1">
    <source>
        <dbReference type="ARBA" id="ARBA00004141"/>
    </source>
</evidence>
<feature type="transmembrane region" description="Helical" evidence="5">
    <location>
        <begin position="162"/>
        <end position="184"/>
    </location>
</feature>
<organism evidence="8 9">
    <name type="scientific">Digitaria exilis</name>
    <dbReference type="NCBI Taxonomy" id="1010633"/>
    <lineage>
        <taxon>Eukaryota</taxon>
        <taxon>Viridiplantae</taxon>
        <taxon>Streptophyta</taxon>
        <taxon>Embryophyta</taxon>
        <taxon>Tracheophyta</taxon>
        <taxon>Spermatophyta</taxon>
        <taxon>Magnoliopsida</taxon>
        <taxon>Liliopsida</taxon>
        <taxon>Poales</taxon>
        <taxon>Poaceae</taxon>
        <taxon>PACMAD clade</taxon>
        <taxon>Panicoideae</taxon>
        <taxon>Panicodae</taxon>
        <taxon>Paniceae</taxon>
        <taxon>Anthephorinae</taxon>
        <taxon>Digitaria</taxon>
    </lineage>
</organism>
<dbReference type="Gene3D" id="1.20.1250.20">
    <property type="entry name" value="MFS general substrate transporter like domains"/>
    <property type="match status" value="1"/>
</dbReference>
<dbReference type="PANTHER" id="PTHR21576">
    <property type="entry name" value="UNCHARACTERIZED NODULIN-LIKE PROTEIN"/>
    <property type="match status" value="1"/>
</dbReference>
<feature type="transmembrane region" description="Helical" evidence="5">
    <location>
        <begin position="20"/>
        <end position="43"/>
    </location>
</feature>
<dbReference type="EMBL" id="JACEFO010002300">
    <property type="protein sequence ID" value="KAF8667235.1"/>
    <property type="molecule type" value="Genomic_DNA"/>
</dbReference>
<feature type="transmembrane region" description="Helical" evidence="5">
    <location>
        <begin position="418"/>
        <end position="440"/>
    </location>
</feature>
<feature type="domain" description="Nodulin-like" evidence="6">
    <location>
        <begin position="161"/>
        <end position="260"/>
    </location>
</feature>
<feature type="transmembrane region" description="Helical" evidence="5">
    <location>
        <begin position="568"/>
        <end position="586"/>
    </location>
</feature>
<reference evidence="8" key="1">
    <citation type="submission" date="2020-07" db="EMBL/GenBank/DDBJ databases">
        <title>Genome sequence and genetic diversity analysis of an under-domesticated orphan crop, white fonio (Digitaria exilis).</title>
        <authorList>
            <person name="Bennetzen J.L."/>
            <person name="Chen S."/>
            <person name="Ma X."/>
            <person name="Wang X."/>
            <person name="Yssel A.E.J."/>
            <person name="Chaluvadi S.R."/>
            <person name="Johnson M."/>
            <person name="Gangashetty P."/>
            <person name="Hamidou F."/>
            <person name="Sanogo M.D."/>
            <person name="Zwaenepoel A."/>
            <person name="Wallace J."/>
            <person name="Van De Peer Y."/>
            <person name="Van Deynze A."/>
        </authorList>
    </citation>
    <scope>NUCLEOTIDE SEQUENCE</scope>
    <source>
        <tissue evidence="8">Leaves</tissue>
    </source>
</reference>
<gene>
    <name evidence="8" type="ORF">HU200_052900</name>
</gene>
<name>A0A835E8T7_9POAL</name>
<feature type="domain" description="NFD4 C-terminal" evidence="7">
    <location>
        <begin position="565"/>
        <end position="723"/>
    </location>
</feature>
<dbReference type="AlphaFoldDB" id="A0A835E8T7"/>
<feature type="transmembrane region" description="Helical" evidence="5">
    <location>
        <begin position="694"/>
        <end position="714"/>
    </location>
</feature>
<feature type="transmembrane region" description="Helical" evidence="5">
    <location>
        <begin position="446"/>
        <end position="470"/>
    </location>
</feature>
<evidence type="ECO:0000313" key="8">
    <source>
        <dbReference type="EMBL" id="KAF8667235.1"/>
    </source>
</evidence>
<dbReference type="Proteomes" id="UP000636709">
    <property type="component" value="Unassembled WGS sequence"/>
</dbReference>
<proteinExistence type="predicted"/>
<feature type="transmembrane region" description="Helical" evidence="5">
    <location>
        <begin position="378"/>
        <end position="398"/>
    </location>
</feature>
<evidence type="ECO:0000259" key="7">
    <source>
        <dbReference type="Pfam" id="PF23262"/>
    </source>
</evidence>
<evidence type="ECO:0000256" key="3">
    <source>
        <dbReference type="ARBA" id="ARBA00022989"/>
    </source>
</evidence>
<dbReference type="InterPro" id="IPR036259">
    <property type="entry name" value="MFS_trans_sf"/>
</dbReference>
<accession>A0A835E8T7</accession>
<feature type="transmembrane region" description="Helical" evidence="5">
    <location>
        <begin position="756"/>
        <end position="778"/>
    </location>
</feature>
<evidence type="ECO:0000259" key="6">
    <source>
        <dbReference type="Pfam" id="PF06813"/>
    </source>
</evidence>
<dbReference type="SUPFAM" id="SSF103473">
    <property type="entry name" value="MFS general substrate transporter"/>
    <property type="match status" value="2"/>
</dbReference>
<dbReference type="Pfam" id="PF23262">
    <property type="entry name" value="NFD4_C"/>
    <property type="match status" value="1"/>
</dbReference>
<keyword evidence="2 5" id="KW-0812">Transmembrane</keyword>
<evidence type="ECO:0008006" key="10">
    <source>
        <dbReference type="Google" id="ProtNLM"/>
    </source>
</evidence>
<keyword evidence="4 5" id="KW-0472">Membrane</keyword>
<dbReference type="InterPro" id="IPR056555">
    <property type="entry name" value="NFD4_C"/>
</dbReference>
<dbReference type="Pfam" id="PF06813">
    <property type="entry name" value="Nodulin-like"/>
    <property type="match status" value="3"/>
</dbReference>
<feature type="domain" description="Nodulin-like" evidence="6">
    <location>
        <begin position="316"/>
        <end position="466"/>
    </location>
</feature>
<feature type="transmembrane region" description="Helical" evidence="5">
    <location>
        <begin position="319"/>
        <end position="340"/>
    </location>
</feature>
<dbReference type="PANTHER" id="PTHR21576:SF109">
    <property type="entry name" value="MAJOR FACILITATOR SUPERFAMILY PROTEIN"/>
    <property type="match status" value="1"/>
</dbReference>
<evidence type="ECO:0000256" key="2">
    <source>
        <dbReference type="ARBA" id="ARBA00022692"/>
    </source>
</evidence>
<feature type="transmembrane region" description="Helical" evidence="5">
    <location>
        <begin position="55"/>
        <end position="75"/>
    </location>
</feature>
<dbReference type="GO" id="GO:0016020">
    <property type="term" value="C:membrane"/>
    <property type="evidence" value="ECO:0007669"/>
    <property type="project" value="UniProtKB-SubCell"/>
</dbReference>
<feature type="domain" description="Nodulin-like" evidence="6">
    <location>
        <begin position="17"/>
        <end position="120"/>
    </location>
</feature>
<protein>
    <recommendedName>
        <fullName evidence="10">Nodulin-like domain-containing protein</fullName>
    </recommendedName>
</protein>
<feature type="transmembrane region" description="Helical" evidence="5">
    <location>
        <begin position="662"/>
        <end position="682"/>
    </location>
</feature>
<feature type="transmembrane region" description="Helical" evidence="5">
    <location>
        <begin position="199"/>
        <end position="219"/>
    </location>
</feature>